<proteinExistence type="inferred from homology"/>
<evidence type="ECO:0000256" key="2">
    <source>
        <dbReference type="ARBA" id="ARBA00008685"/>
    </source>
</evidence>
<dbReference type="EMBL" id="ACPB03001833">
    <property type="status" value="NOT_ANNOTATED_CDS"/>
    <property type="molecule type" value="Genomic_DNA"/>
</dbReference>
<name>T1HNN5_RHOPR</name>
<evidence type="ECO:0000256" key="6">
    <source>
        <dbReference type="ARBA" id="ARBA00023136"/>
    </source>
</evidence>
<evidence type="ECO:0000313" key="13">
    <source>
        <dbReference type="Proteomes" id="UP000015103"/>
    </source>
</evidence>
<dbReference type="InterPro" id="IPR001320">
    <property type="entry name" value="Iontro_rcpt_C"/>
</dbReference>
<evidence type="ECO:0000256" key="4">
    <source>
        <dbReference type="ARBA" id="ARBA00022692"/>
    </source>
</evidence>
<dbReference type="InterPro" id="IPR001508">
    <property type="entry name" value="Iono_Glu_rcpt_met"/>
</dbReference>
<evidence type="ECO:0000256" key="3">
    <source>
        <dbReference type="ARBA" id="ARBA00022475"/>
    </source>
</evidence>
<comment type="subcellular location">
    <subcellularLocation>
        <location evidence="1">Cell membrane</location>
        <topology evidence="1">Multi-pass membrane protein</topology>
    </subcellularLocation>
</comment>
<evidence type="ECO:0000259" key="11">
    <source>
        <dbReference type="Pfam" id="PF00060"/>
    </source>
</evidence>
<dbReference type="Pfam" id="PF00060">
    <property type="entry name" value="Lig_chan"/>
    <property type="match status" value="1"/>
</dbReference>
<accession>T1HNN5</accession>
<keyword evidence="3" id="KW-1003">Cell membrane</keyword>
<keyword evidence="8" id="KW-0325">Glycoprotein</keyword>
<dbReference type="Proteomes" id="UP000015103">
    <property type="component" value="Unassembled WGS sequence"/>
</dbReference>
<dbReference type="HOGENOM" id="CLU_026330_0_0_1"/>
<sequence>MVDGVVFLLENYFDGDCLTLFTLRLQATELELLLLKQLHKMKAFYLLRPVVNIVTKVPFPCFYIILLGEKDYLLDNDPAKINSKFFLNKETELSKYIVIAQNKLNFQQKSKALITLFRRGHPDALLLNPEDNLFAYTLFPFGEKMKNCPENGIEIKLLDKWVNNRFHKNLYPHKVPQLFNGCNLDVSFIEYVPYTIYHGRNEVKGIDGVMVKLIGESLNMTVRWLLRESWFSYLKNGSHYGILPDILYGRTHLACGGLIRSPELAGYVHFTTTYAISYLTWYLPQPPYEQTWKTMYKAFQKKLLLLSIAVIFTIPVFIAIIAKLADNELSLFKCITRCYVAAWALAVGNSTGKKPRTTSVRIIYAVWMIYAMHLALAYTASLAGLLTKSAHRPRVKNFNDLINTGLPTAMLDVHQSATTNISDPEVRQALDKFLLIEDTDEAISLMALHGNMSILDNSAYVDYTICSKFSKKPIYNSGLSTFPMKTGLMMRKSHFLYKIINKMIIRLVESGINDKIIKSTTKCRKTSRRLKSGQFKASTLRGLSGAFLVLGVGLLVAIAVFFLEQIIYQRNLYRNDKEAIIPYLN</sequence>
<reference evidence="12" key="1">
    <citation type="submission" date="2015-05" db="UniProtKB">
        <authorList>
            <consortium name="EnsemblMetazoa"/>
        </authorList>
    </citation>
    <scope>IDENTIFICATION</scope>
</reference>
<evidence type="ECO:0000256" key="9">
    <source>
        <dbReference type="PIRSR" id="PIRSR601508-1"/>
    </source>
</evidence>
<keyword evidence="7" id="KW-0675">Receptor</keyword>
<dbReference type="Gene3D" id="1.10.287.70">
    <property type="match status" value="1"/>
</dbReference>
<feature type="site" description="Crucial to convey clamshell closure to channel opening" evidence="10">
    <location>
        <position position="395"/>
    </location>
</feature>
<keyword evidence="6" id="KW-0472">Membrane</keyword>
<organism evidence="12 13">
    <name type="scientific">Rhodnius prolixus</name>
    <name type="common">Triatomid bug</name>
    <dbReference type="NCBI Taxonomy" id="13249"/>
    <lineage>
        <taxon>Eukaryota</taxon>
        <taxon>Metazoa</taxon>
        <taxon>Ecdysozoa</taxon>
        <taxon>Arthropoda</taxon>
        <taxon>Hexapoda</taxon>
        <taxon>Insecta</taxon>
        <taxon>Pterygota</taxon>
        <taxon>Neoptera</taxon>
        <taxon>Paraneoptera</taxon>
        <taxon>Hemiptera</taxon>
        <taxon>Heteroptera</taxon>
        <taxon>Panheteroptera</taxon>
        <taxon>Cimicomorpha</taxon>
        <taxon>Reduviidae</taxon>
        <taxon>Triatominae</taxon>
        <taxon>Rhodnius</taxon>
    </lineage>
</organism>
<dbReference type="GO" id="GO:0038023">
    <property type="term" value="F:signaling receptor activity"/>
    <property type="evidence" value="ECO:0007669"/>
    <property type="project" value="InterPro"/>
</dbReference>
<dbReference type="GO" id="GO:0015276">
    <property type="term" value="F:ligand-gated monoatomic ion channel activity"/>
    <property type="evidence" value="ECO:0007669"/>
    <property type="project" value="InterPro"/>
</dbReference>
<keyword evidence="5" id="KW-1133">Transmembrane helix</keyword>
<dbReference type="GO" id="GO:0005886">
    <property type="term" value="C:plasma membrane"/>
    <property type="evidence" value="ECO:0007669"/>
    <property type="project" value="UniProtKB-SubCell"/>
</dbReference>
<evidence type="ECO:0000256" key="1">
    <source>
        <dbReference type="ARBA" id="ARBA00004651"/>
    </source>
</evidence>
<dbReference type="InParanoid" id="T1HNN5"/>
<dbReference type="VEuPathDB" id="VectorBase:RPRC005659"/>
<dbReference type="SUPFAM" id="SSF53850">
    <property type="entry name" value="Periplasmic binding protein-like II"/>
    <property type="match status" value="1"/>
</dbReference>
<dbReference type="PANTHER" id="PTHR42643:SF24">
    <property type="entry name" value="IONOTROPIC RECEPTOR 60A"/>
    <property type="match status" value="1"/>
</dbReference>
<dbReference type="AlphaFoldDB" id="T1HNN5"/>
<keyword evidence="4" id="KW-0812">Transmembrane</keyword>
<feature type="domain" description="Ionotropic glutamate receptor C-terminal" evidence="11">
    <location>
        <begin position="335"/>
        <end position="554"/>
    </location>
</feature>
<evidence type="ECO:0000256" key="5">
    <source>
        <dbReference type="ARBA" id="ARBA00022989"/>
    </source>
</evidence>
<dbReference type="eggNOG" id="KOG1052">
    <property type="taxonomic scope" value="Eukaryota"/>
</dbReference>
<evidence type="ECO:0000313" key="12">
    <source>
        <dbReference type="EnsemblMetazoa" id="RPRC005659-PA"/>
    </source>
</evidence>
<dbReference type="GO" id="GO:0050906">
    <property type="term" value="P:detection of stimulus involved in sensory perception"/>
    <property type="evidence" value="ECO:0007669"/>
    <property type="project" value="UniProtKB-ARBA"/>
</dbReference>
<dbReference type="EnsemblMetazoa" id="RPRC005659-RA">
    <property type="protein sequence ID" value="RPRC005659-PA"/>
    <property type="gene ID" value="RPRC005659"/>
</dbReference>
<dbReference type="InterPro" id="IPR052192">
    <property type="entry name" value="Insect_Ionotropic_Sensory_Rcpt"/>
</dbReference>
<evidence type="ECO:0000256" key="8">
    <source>
        <dbReference type="ARBA" id="ARBA00023180"/>
    </source>
</evidence>
<protein>
    <recommendedName>
        <fullName evidence="11">Ionotropic glutamate receptor C-terminal domain-containing protein</fullName>
    </recommendedName>
</protein>
<dbReference type="PANTHER" id="PTHR42643">
    <property type="entry name" value="IONOTROPIC RECEPTOR 20A-RELATED"/>
    <property type="match status" value="1"/>
</dbReference>
<dbReference type="PRINTS" id="PR00177">
    <property type="entry name" value="NMDARECEPTOR"/>
</dbReference>
<evidence type="ECO:0000256" key="10">
    <source>
        <dbReference type="PIRSR" id="PIRSR601508-2"/>
    </source>
</evidence>
<keyword evidence="13" id="KW-1185">Reference proteome</keyword>
<feature type="binding site" evidence="9">
    <location>
        <position position="418"/>
    </location>
    <ligand>
        <name>L-glutamate</name>
        <dbReference type="ChEBI" id="CHEBI:29985"/>
    </ligand>
</feature>
<comment type="similarity">
    <text evidence="2">Belongs to the glutamate-gated ion channel (TC 1.A.10.1) family.</text>
</comment>
<evidence type="ECO:0000256" key="7">
    <source>
        <dbReference type="ARBA" id="ARBA00023170"/>
    </source>
</evidence>
<dbReference type="OMA" id="IVEINAM"/>